<accession>A0A178MTL5</accession>
<protein>
    <submittedName>
        <fullName evidence="2">Uncharacterized protein</fullName>
    </submittedName>
</protein>
<evidence type="ECO:0000256" key="1">
    <source>
        <dbReference type="SAM" id="MobiDB-lite"/>
    </source>
</evidence>
<proteinExistence type="predicted"/>
<gene>
    <name evidence="2" type="ORF">A6A04_00075</name>
</gene>
<name>A0A178MTL5_9PROT</name>
<evidence type="ECO:0000313" key="3">
    <source>
        <dbReference type="Proteomes" id="UP000078428"/>
    </source>
</evidence>
<keyword evidence="3" id="KW-1185">Reference proteome</keyword>
<evidence type="ECO:0000313" key="2">
    <source>
        <dbReference type="EMBL" id="OAN52146.1"/>
    </source>
</evidence>
<dbReference type="EMBL" id="LWQT01000044">
    <property type="protein sequence ID" value="OAN52146.1"/>
    <property type="molecule type" value="Genomic_DNA"/>
</dbReference>
<organism evidence="2 3">
    <name type="scientific">Paramagnetospirillum marisnigri</name>
    <dbReference type="NCBI Taxonomy" id="1285242"/>
    <lineage>
        <taxon>Bacteria</taxon>
        <taxon>Pseudomonadati</taxon>
        <taxon>Pseudomonadota</taxon>
        <taxon>Alphaproteobacteria</taxon>
        <taxon>Rhodospirillales</taxon>
        <taxon>Magnetospirillaceae</taxon>
        <taxon>Paramagnetospirillum</taxon>
    </lineage>
</organism>
<feature type="region of interest" description="Disordered" evidence="1">
    <location>
        <begin position="70"/>
        <end position="93"/>
    </location>
</feature>
<dbReference type="Proteomes" id="UP000078428">
    <property type="component" value="Unassembled WGS sequence"/>
</dbReference>
<comment type="caution">
    <text evidence="2">The sequence shown here is derived from an EMBL/GenBank/DDBJ whole genome shotgun (WGS) entry which is preliminary data.</text>
</comment>
<dbReference type="AlphaFoldDB" id="A0A178MTL5"/>
<sequence length="165" mass="17705">MHLELGTMSTPGAADDTSANLPLHIAETIEEAEAMGPSSVLVDDALDDDRLARGGVVPVKAYLRTKASAEALRQRRKRERQAAKGTKQVAVAAPSDDASRDAIKVFAAAMRDSVLAPDTVRRLVEADPAFVQQAITLEPVMVMRLGEVLRHGGIRARMVRGLLQA</sequence>
<reference evidence="2 3" key="1">
    <citation type="submission" date="2016-04" db="EMBL/GenBank/DDBJ databases">
        <title>Draft genome sequence of freshwater magnetotactic bacteria Magnetospirillum marisnigri SP-1 and Magnetospirillum moscoviense BB-1.</title>
        <authorList>
            <person name="Koziaeva V."/>
            <person name="Dziuba M.V."/>
            <person name="Ivanov T.M."/>
            <person name="Kuznetsov B."/>
            <person name="Grouzdev D.S."/>
        </authorList>
    </citation>
    <scope>NUCLEOTIDE SEQUENCE [LARGE SCALE GENOMIC DNA]</scope>
    <source>
        <strain evidence="2 3">SP-1</strain>
    </source>
</reference>